<dbReference type="Proteomes" id="UP001064933">
    <property type="component" value="Chromosome"/>
</dbReference>
<dbReference type="Pfam" id="PF00160">
    <property type="entry name" value="Pro_isomerase"/>
    <property type="match status" value="1"/>
</dbReference>
<evidence type="ECO:0000313" key="7">
    <source>
        <dbReference type="Proteomes" id="UP001064933"/>
    </source>
</evidence>
<dbReference type="RefSeq" id="WP_261756418.1">
    <property type="nucleotide sequence ID" value="NZ_CP104562.2"/>
</dbReference>
<feature type="domain" description="PPIase cyclophilin-type" evidence="5">
    <location>
        <begin position="88"/>
        <end position="283"/>
    </location>
</feature>
<keyword evidence="2" id="KW-0697">Rotamase</keyword>
<dbReference type="PROSITE" id="PS50072">
    <property type="entry name" value="CSA_PPIASE_2"/>
    <property type="match status" value="1"/>
</dbReference>
<feature type="signal peptide" evidence="4">
    <location>
        <begin position="1"/>
        <end position="20"/>
    </location>
</feature>
<evidence type="ECO:0000256" key="1">
    <source>
        <dbReference type="ARBA" id="ARBA00013194"/>
    </source>
</evidence>
<reference evidence="6" key="1">
    <citation type="submission" date="2022-10" db="EMBL/GenBank/DDBJ databases">
        <title>Characterization and whole genome sequencing of a new Roseateles species, isolated from fresh water.</title>
        <authorList>
            <person name="Guliayeva D.Y."/>
            <person name="Akhremchuk A.E."/>
            <person name="Sikolenko M.A."/>
            <person name="Valentovich L.N."/>
            <person name="Sidarenka A.V."/>
        </authorList>
    </citation>
    <scope>NUCLEOTIDE SEQUENCE</scope>
    <source>
        <strain evidence="6">BIM B-1768</strain>
    </source>
</reference>
<organism evidence="6 7">
    <name type="scientific">Roseateles amylovorans</name>
    <dbReference type="NCBI Taxonomy" id="2978473"/>
    <lineage>
        <taxon>Bacteria</taxon>
        <taxon>Pseudomonadati</taxon>
        <taxon>Pseudomonadota</taxon>
        <taxon>Betaproteobacteria</taxon>
        <taxon>Burkholderiales</taxon>
        <taxon>Sphaerotilaceae</taxon>
        <taxon>Roseateles</taxon>
    </lineage>
</organism>
<keyword evidence="3 6" id="KW-0413">Isomerase</keyword>
<dbReference type="GO" id="GO:0003755">
    <property type="term" value="F:peptidyl-prolyl cis-trans isomerase activity"/>
    <property type="evidence" value="ECO:0007669"/>
    <property type="project" value="UniProtKB-EC"/>
</dbReference>
<sequence>MKTLPLLAVLALSAPLLSIAADASTAATAPAAAKPAAPAKAARAATAQQAASAAPARQPPTSADIIATAPASAWRDVAPENLLLMTLPQGEVLIELAPRFAPRHVDNIRALARGGYYDGLAILRVQDNYVTQWGDPKADDEDTGLKGQGKPFPAGATTQVPAEFSIPLKGLPLTVLPDIDGWAPRTGHVDGFPVAAEPKANRAWLAHCYATVGAGRGNAVDSSTGAELYAVIGHAPRGLDLNITVVGRVLKGMEFLAALPRGGARMGFYDKPEQRVVIERVALAAALPPDQRPSLQVLRTDTPTWQELLEARRHRGGWFVHSPEHTEICSASAPMRIKPTDVKLERTPSAVQRQ</sequence>
<name>A0ABY6AZF3_9BURK</name>
<accession>A0ABY6AZF3</accession>
<evidence type="ECO:0000256" key="4">
    <source>
        <dbReference type="SAM" id="SignalP"/>
    </source>
</evidence>
<dbReference type="EC" id="5.2.1.8" evidence="1"/>
<gene>
    <name evidence="6" type="ORF">N4261_16765</name>
</gene>
<dbReference type="Gene3D" id="2.40.100.10">
    <property type="entry name" value="Cyclophilin-like"/>
    <property type="match status" value="1"/>
</dbReference>
<dbReference type="InterPro" id="IPR029000">
    <property type="entry name" value="Cyclophilin-like_dom_sf"/>
</dbReference>
<dbReference type="PANTHER" id="PTHR43246">
    <property type="entry name" value="PEPTIDYL-PROLYL CIS-TRANS ISOMERASE CYP38, CHLOROPLASTIC"/>
    <property type="match status" value="1"/>
</dbReference>
<keyword evidence="4" id="KW-0732">Signal</keyword>
<proteinExistence type="predicted"/>
<dbReference type="SUPFAM" id="SSF50891">
    <property type="entry name" value="Cyclophilin-like"/>
    <property type="match status" value="1"/>
</dbReference>
<evidence type="ECO:0000313" key="6">
    <source>
        <dbReference type="EMBL" id="UXH76683.1"/>
    </source>
</evidence>
<evidence type="ECO:0000256" key="2">
    <source>
        <dbReference type="ARBA" id="ARBA00023110"/>
    </source>
</evidence>
<dbReference type="InterPro" id="IPR044665">
    <property type="entry name" value="E_coli_cyclophilin_A-like"/>
</dbReference>
<evidence type="ECO:0000256" key="3">
    <source>
        <dbReference type="ARBA" id="ARBA00023235"/>
    </source>
</evidence>
<feature type="chain" id="PRO_5046958566" description="peptidylprolyl isomerase" evidence="4">
    <location>
        <begin position="21"/>
        <end position="354"/>
    </location>
</feature>
<evidence type="ECO:0000259" key="5">
    <source>
        <dbReference type="PROSITE" id="PS50072"/>
    </source>
</evidence>
<dbReference type="EMBL" id="CP104562">
    <property type="protein sequence ID" value="UXH76683.1"/>
    <property type="molecule type" value="Genomic_DNA"/>
</dbReference>
<keyword evidence="7" id="KW-1185">Reference proteome</keyword>
<dbReference type="InterPro" id="IPR002130">
    <property type="entry name" value="Cyclophilin-type_PPIase_dom"/>
</dbReference>
<protein>
    <recommendedName>
        <fullName evidence="1">peptidylprolyl isomerase</fullName>
        <ecNumber evidence="1">5.2.1.8</ecNumber>
    </recommendedName>
</protein>